<feature type="transmembrane region" description="Helical" evidence="14">
    <location>
        <begin position="122"/>
        <end position="140"/>
    </location>
</feature>
<evidence type="ECO:0000256" key="1">
    <source>
        <dbReference type="ARBA" id="ARBA00002313"/>
    </source>
</evidence>
<dbReference type="AlphaFoldDB" id="A0A0G1UBM4"/>
<comment type="similarity">
    <text evidence="3 13">Belongs to the ABC-3 integral membrane protein family.</text>
</comment>
<dbReference type="Proteomes" id="UP000034956">
    <property type="component" value="Unassembled WGS sequence"/>
</dbReference>
<keyword evidence="6 13" id="KW-0812">Transmembrane</keyword>
<evidence type="ECO:0000256" key="6">
    <source>
        <dbReference type="ARBA" id="ARBA00022692"/>
    </source>
</evidence>
<name>A0A0G1UBM4_9BACT</name>
<keyword evidence="11 14" id="KW-0472">Membrane</keyword>
<evidence type="ECO:0000256" key="3">
    <source>
        <dbReference type="ARBA" id="ARBA00008034"/>
    </source>
</evidence>
<keyword evidence="5" id="KW-1003">Cell membrane</keyword>
<dbReference type="GO" id="GO:0055085">
    <property type="term" value="P:transmembrane transport"/>
    <property type="evidence" value="ECO:0007669"/>
    <property type="project" value="InterPro"/>
</dbReference>
<keyword evidence="7" id="KW-0862">Zinc</keyword>
<dbReference type="GO" id="GO:0006829">
    <property type="term" value="P:zinc ion transport"/>
    <property type="evidence" value="ECO:0007669"/>
    <property type="project" value="UniProtKB-KW"/>
</dbReference>
<sequence>MTFDFTLILLSGAVVAAASGLVGSFLILRRMTLLSDALSHVALPGIALGIIFKFAPIWGGLLALFVGTVLIWLIETKTKLATESVTGVLFVTALALGALLIPEQDLLEAFFGNVEKITFDQIIFQTIIAILIIAFVLKFLKPLTLFSIAPDLATSFKISPVKMQLLLLIVIALTITIGIGFVGVLLISALSIIPAATARNLGSRFKTFLMLSVVLAIAALEAGLIISKFTAVNPGVASVLVSAFLFALSLFVKRK</sequence>
<evidence type="ECO:0000256" key="10">
    <source>
        <dbReference type="ARBA" id="ARBA00023065"/>
    </source>
</evidence>
<evidence type="ECO:0000256" key="9">
    <source>
        <dbReference type="ARBA" id="ARBA00022989"/>
    </source>
</evidence>
<dbReference type="PANTHER" id="PTHR30477">
    <property type="entry name" value="ABC-TRANSPORTER METAL-BINDING PROTEIN"/>
    <property type="match status" value="1"/>
</dbReference>
<evidence type="ECO:0000313" key="15">
    <source>
        <dbReference type="EMBL" id="KKU91517.1"/>
    </source>
</evidence>
<evidence type="ECO:0000256" key="13">
    <source>
        <dbReference type="RuleBase" id="RU003943"/>
    </source>
</evidence>
<feature type="transmembrane region" description="Helical" evidence="14">
    <location>
        <begin position="41"/>
        <end position="74"/>
    </location>
</feature>
<protein>
    <recommendedName>
        <fullName evidence="12">High-affinity zinc uptake system membrane protein ZnuB</fullName>
    </recommendedName>
</protein>
<proteinExistence type="inferred from homology"/>
<dbReference type="PANTHER" id="PTHR30477:SF23">
    <property type="entry name" value="HIGH-AFFINITY ZINC UPTAKE SYSTEM MEMBRANE PROTEIN ZNUB"/>
    <property type="match status" value="1"/>
</dbReference>
<keyword evidence="9 14" id="KW-1133">Transmembrane helix</keyword>
<dbReference type="SUPFAM" id="SSF81345">
    <property type="entry name" value="ABC transporter involved in vitamin B12 uptake, BtuC"/>
    <property type="match status" value="1"/>
</dbReference>
<feature type="transmembrane region" description="Helical" evidence="14">
    <location>
        <begin position="6"/>
        <end position="29"/>
    </location>
</feature>
<evidence type="ECO:0000256" key="4">
    <source>
        <dbReference type="ARBA" id="ARBA00022448"/>
    </source>
</evidence>
<evidence type="ECO:0000256" key="11">
    <source>
        <dbReference type="ARBA" id="ARBA00023136"/>
    </source>
</evidence>
<comment type="caution">
    <text evidence="15">The sequence shown here is derived from an EMBL/GenBank/DDBJ whole genome shotgun (WGS) entry which is preliminary data.</text>
</comment>
<dbReference type="Gene3D" id="1.10.3470.10">
    <property type="entry name" value="ABC transporter involved in vitamin B12 uptake, BtuC"/>
    <property type="match status" value="1"/>
</dbReference>
<comment type="subcellular location">
    <subcellularLocation>
        <location evidence="2 13">Cell membrane</location>
        <topology evidence="2 13">Multi-pass membrane protein</topology>
    </subcellularLocation>
</comment>
<keyword evidence="10" id="KW-0406">Ion transport</keyword>
<comment type="function">
    <text evidence="1">Involved in the high-affinity zinc uptake transport system.</text>
</comment>
<reference evidence="15 16" key="1">
    <citation type="journal article" date="2015" name="Nature">
        <title>rRNA introns, odd ribosomes, and small enigmatic genomes across a large radiation of phyla.</title>
        <authorList>
            <person name="Brown C.T."/>
            <person name="Hug L.A."/>
            <person name="Thomas B.C."/>
            <person name="Sharon I."/>
            <person name="Castelle C.J."/>
            <person name="Singh A."/>
            <person name="Wilkins M.J."/>
            <person name="Williams K.H."/>
            <person name="Banfield J.F."/>
        </authorList>
    </citation>
    <scope>NUCLEOTIDE SEQUENCE [LARGE SCALE GENOMIC DNA]</scope>
</reference>
<dbReference type="GO" id="GO:0043190">
    <property type="term" value="C:ATP-binding cassette (ABC) transporter complex"/>
    <property type="evidence" value="ECO:0007669"/>
    <property type="project" value="InterPro"/>
</dbReference>
<feature type="transmembrane region" description="Helical" evidence="14">
    <location>
        <begin position="165"/>
        <end position="196"/>
    </location>
</feature>
<keyword evidence="8" id="KW-0864">Zinc transport</keyword>
<keyword evidence="4 13" id="KW-0813">Transport</keyword>
<gene>
    <name evidence="15" type="ORF">UY23_C0001G0123</name>
</gene>
<feature type="transmembrane region" description="Helical" evidence="14">
    <location>
        <begin position="80"/>
        <end position="101"/>
    </location>
</feature>
<accession>A0A0G1UBM4</accession>
<evidence type="ECO:0000256" key="12">
    <source>
        <dbReference type="ARBA" id="ARBA00040080"/>
    </source>
</evidence>
<dbReference type="EMBL" id="LCPF01000001">
    <property type="protein sequence ID" value="KKU91517.1"/>
    <property type="molecule type" value="Genomic_DNA"/>
</dbReference>
<feature type="transmembrane region" description="Helical" evidence="14">
    <location>
        <begin position="232"/>
        <end position="252"/>
    </location>
</feature>
<dbReference type="GO" id="GO:0010043">
    <property type="term" value="P:response to zinc ion"/>
    <property type="evidence" value="ECO:0007669"/>
    <property type="project" value="TreeGrafter"/>
</dbReference>
<evidence type="ECO:0000256" key="2">
    <source>
        <dbReference type="ARBA" id="ARBA00004651"/>
    </source>
</evidence>
<evidence type="ECO:0000256" key="7">
    <source>
        <dbReference type="ARBA" id="ARBA00022833"/>
    </source>
</evidence>
<evidence type="ECO:0000313" key="16">
    <source>
        <dbReference type="Proteomes" id="UP000034956"/>
    </source>
</evidence>
<dbReference type="InterPro" id="IPR037294">
    <property type="entry name" value="ABC_BtuC-like"/>
</dbReference>
<dbReference type="InterPro" id="IPR001626">
    <property type="entry name" value="ABC_TroCD"/>
</dbReference>
<evidence type="ECO:0000256" key="5">
    <source>
        <dbReference type="ARBA" id="ARBA00022475"/>
    </source>
</evidence>
<evidence type="ECO:0000256" key="8">
    <source>
        <dbReference type="ARBA" id="ARBA00022906"/>
    </source>
</evidence>
<organism evidence="15 16">
    <name type="scientific">Candidatus Jorgensenbacteria bacterium GW2011_GWA1_48_11</name>
    <dbReference type="NCBI Taxonomy" id="1618660"/>
    <lineage>
        <taxon>Bacteria</taxon>
        <taxon>Candidatus Joergenseniibacteriota</taxon>
    </lineage>
</organism>
<evidence type="ECO:0000256" key="14">
    <source>
        <dbReference type="SAM" id="Phobius"/>
    </source>
</evidence>
<dbReference type="Pfam" id="PF00950">
    <property type="entry name" value="ABC-3"/>
    <property type="match status" value="1"/>
</dbReference>
<feature type="transmembrane region" description="Helical" evidence="14">
    <location>
        <begin position="208"/>
        <end position="226"/>
    </location>
</feature>